<keyword evidence="3" id="KW-0489">Methyltransferase</keyword>
<keyword evidence="4" id="KW-1185">Reference proteome</keyword>
<dbReference type="GO" id="GO:0032259">
    <property type="term" value="P:methylation"/>
    <property type="evidence" value="ECO:0007669"/>
    <property type="project" value="UniProtKB-KW"/>
</dbReference>
<dbReference type="SUPFAM" id="SSF103025">
    <property type="entry name" value="Folate-binding domain"/>
    <property type="match status" value="1"/>
</dbReference>
<evidence type="ECO:0000256" key="1">
    <source>
        <dbReference type="PIRSR" id="PIRSR006487-1"/>
    </source>
</evidence>
<evidence type="ECO:0000313" key="3">
    <source>
        <dbReference type="EMBL" id="NYE18286.1"/>
    </source>
</evidence>
<dbReference type="Gene3D" id="3.30.1360.120">
    <property type="entry name" value="Probable tRNA modification gtpase trme, domain 1"/>
    <property type="match status" value="1"/>
</dbReference>
<dbReference type="GO" id="GO:0008168">
    <property type="term" value="F:methyltransferase activity"/>
    <property type="evidence" value="ECO:0007669"/>
    <property type="project" value="UniProtKB-KW"/>
</dbReference>
<sequence length="467" mass="52035">MSTDAAVTSLQDLIDRTPDLVDYLYNDSPGAHSRLRPDLTPVRQEITNWRDEQRSWRESAILFDQSHHMPELLVSGPDAKRLLSHIGVNSLANLEPGRAKQFIGVNPRGQMIGDCILYDLGEGVYELVSSTPLLNWIQFNVETGDWDVTLERDDNTSDNPTGRRKRFRYQLDGPNAAVIFDEIVEGGAPEIGFFRTARVRIAGVDVMVLRHSMSGHKGYEISGPFDRGDTVRGAIVEAGAEHGLLQAGAKTYFSASFEGGWMAYPLPAIYTGDDLRAYREWLPATSWEAKFQLAGSFKPSSIEEYYVTPYDLGYGKLVSFDHDFIGREALEEIAKHPRRTKVTLVWDKDDVLRIWESLLEPGVPFKFLDLPVADYGNLMHRDEVRDAEGAVIGLATKTGYSINERKILSLAMLDVDRANIGDEVEIVWGEPDGGSRKPQVELHRQTVVRATVAPAPYAALLGAARTA</sequence>
<feature type="binding site" evidence="1">
    <location>
        <position position="220"/>
    </location>
    <ligand>
        <name>substrate</name>
    </ligand>
</feature>
<dbReference type="Proteomes" id="UP000576969">
    <property type="component" value="Unassembled WGS sequence"/>
</dbReference>
<accession>A0A7Y9GKR4</accession>
<dbReference type="InterPro" id="IPR027266">
    <property type="entry name" value="TrmE/GcvT-like"/>
</dbReference>
<reference evidence="3 4" key="1">
    <citation type="submission" date="2020-07" db="EMBL/GenBank/DDBJ databases">
        <title>Sequencing the genomes of 1000 actinobacteria strains.</title>
        <authorList>
            <person name="Klenk H.-P."/>
        </authorList>
    </citation>
    <scope>NUCLEOTIDE SEQUENCE [LARGE SCALE GENOMIC DNA]</scope>
    <source>
        <strain evidence="3 4">DSM 24662</strain>
    </source>
</reference>
<dbReference type="InterPro" id="IPR006222">
    <property type="entry name" value="GCVT_N"/>
</dbReference>
<proteinExistence type="predicted"/>
<organism evidence="3 4">
    <name type="scientific">Microbacterium immunditiarum</name>
    <dbReference type="NCBI Taxonomy" id="337480"/>
    <lineage>
        <taxon>Bacteria</taxon>
        <taxon>Bacillati</taxon>
        <taxon>Actinomycetota</taxon>
        <taxon>Actinomycetes</taxon>
        <taxon>Micrococcales</taxon>
        <taxon>Microbacteriaceae</taxon>
        <taxon>Microbacterium</taxon>
    </lineage>
</organism>
<dbReference type="InterPro" id="IPR028896">
    <property type="entry name" value="GcvT/YgfZ/DmdA"/>
</dbReference>
<evidence type="ECO:0000259" key="2">
    <source>
        <dbReference type="Pfam" id="PF01571"/>
    </source>
</evidence>
<dbReference type="AlphaFoldDB" id="A0A7Y9GKR4"/>
<dbReference type="PANTHER" id="PTHR43757:SF2">
    <property type="entry name" value="AMINOMETHYLTRANSFERASE, MITOCHONDRIAL"/>
    <property type="match status" value="1"/>
</dbReference>
<dbReference type="PIRSF" id="PIRSF006487">
    <property type="entry name" value="GcvT"/>
    <property type="match status" value="1"/>
</dbReference>
<dbReference type="RefSeq" id="WP_179486843.1">
    <property type="nucleotide sequence ID" value="NZ_JACCBV010000001.1"/>
</dbReference>
<dbReference type="SUPFAM" id="SSF101790">
    <property type="entry name" value="Aminomethyltransferase beta-barrel domain"/>
    <property type="match status" value="1"/>
</dbReference>
<evidence type="ECO:0000313" key="4">
    <source>
        <dbReference type="Proteomes" id="UP000576969"/>
    </source>
</evidence>
<keyword evidence="3" id="KW-0808">Transferase</keyword>
<dbReference type="Pfam" id="PF01571">
    <property type="entry name" value="GCV_T"/>
    <property type="match status" value="1"/>
</dbReference>
<gene>
    <name evidence="3" type="ORF">BJ991_000314</name>
</gene>
<feature type="domain" description="GCVT N-terminal" evidence="2">
    <location>
        <begin position="47"/>
        <end position="264"/>
    </location>
</feature>
<protein>
    <submittedName>
        <fullName evidence="3">Vanillate/3-O-methylgallate O-demethylase</fullName>
    </submittedName>
</protein>
<dbReference type="InterPro" id="IPR029043">
    <property type="entry name" value="GcvT/YgfZ_C"/>
</dbReference>
<name>A0A7Y9GKR4_9MICO</name>
<dbReference type="PANTHER" id="PTHR43757">
    <property type="entry name" value="AMINOMETHYLTRANSFERASE"/>
    <property type="match status" value="1"/>
</dbReference>
<dbReference type="EMBL" id="JACCBV010000001">
    <property type="protein sequence ID" value="NYE18286.1"/>
    <property type="molecule type" value="Genomic_DNA"/>
</dbReference>
<comment type="caution">
    <text evidence="3">The sequence shown here is derived from an EMBL/GenBank/DDBJ whole genome shotgun (WGS) entry which is preliminary data.</text>
</comment>